<dbReference type="EnsemblMetazoa" id="ISCW012320-RA">
    <property type="protein sequence ID" value="ISCW012320-PA"/>
    <property type="gene ID" value="ISCW012320"/>
</dbReference>
<sequence length="429" mass="48166">MSKTSREKEKPLERLKSLFGLGKGGSSSGPGFAVPKIEEFAITPEIVRDIGNESSISHRTKSIKELVDIVRTKRLQEGVPETLYTQTCDLLHPAHGQDVRHTVLYFYCCLIQGQFERLDISRTHFFNLIQDLRHPEDLALRLDLLKVLTDKGKCLSHFEDKAPQFLLQWMPEVLSAGRAFDFLSLLINVIKFNSSFLDKEVVAGFVQANYRDYTLLKGAVFFVGAALWSHKAVPTLKHTPAAVLPSIYRALDCKHPSVAYEAAVALQWLIGDPPKPITPFVWKFVLDVLEKLVCLPEVEQASASSQQLQQMVHDIVSKVEKSYDEGTYKGCPQRLFNIVAKCASLRPEASLQRLIQYCAEKAQVPTLNWVTNLSEILEKYFKAEPRPSVRLYTLNVVSSVLSNNRHLYEASGGNPKARDAGDSNAVRPV</sequence>
<dbReference type="InterPro" id="IPR027107">
    <property type="entry name" value="Tuberin/Ral-act_asu"/>
</dbReference>
<evidence type="ECO:0000313" key="4">
    <source>
        <dbReference type="EnsemblMetazoa" id="ISCW012320-PA"/>
    </source>
</evidence>
<name>B7QCI8_IXOSC</name>
<dbReference type="GO" id="GO:0005096">
    <property type="term" value="F:GTPase activator activity"/>
    <property type="evidence" value="ECO:0007669"/>
    <property type="project" value="InterPro"/>
</dbReference>
<dbReference type="InParanoid" id="B7QCI8"/>
<dbReference type="EMBL" id="ABJB010092092">
    <property type="status" value="NOT_ANNOTATED_CDS"/>
    <property type="molecule type" value="Genomic_DNA"/>
</dbReference>
<dbReference type="EMBL" id="ABJB010670075">
    <property type="status" value="NOT_ANNOTATED_CDS"/>
    <property type="molecule type" value="Genomic_DNA"/>
</dbReference>
<dbReference type="EMBL" id="ABJB010771020">
    <property type="status" value="NOT_ANNOTATED_CDS"/>
    <property type="molecule type" value="Genomic_DNA"/>
</dbReference>
<dbReference type="PANTHER" id="PTHR10063:SF0">
    <property type="entry name" value="TUBERIN"/>
    <property type="match status" value="1"/>
</dbReference>
<dbReference type="STRING" id="6945.B7QCI8"/>
<dbReference type="EMBL" id="ABJB011108363">
    <property type="status" value="NOT_ANNOTATED_CDS"/>
    <property type="molecule type" value="Genomic_DNA"/>
</dbReference>
<accession>B7QCI8</accession>
<reference evidence="3 5" key="1">
    <citation type="submission" date="2008-03" db="EMBL/GenBank/DDBJ databases">
        <title>Annotation of Ixodes scapularis.</title>
        <authorList>
            <consortium name="Ixodes scapularis Genome Project Consortium"/>
            <person name="Caler E."/>
            <person name="Hannick L.I."/>
            <person name="Bidwell S."/>
            <person name="Joardar V."/>
            <person name="Thiagarajan M."/>
            <person name="Amedeo P."/>
            <person name="Galinsky K.J."/>
            <person name="Schobel S."/>
            <person name="Inman J."/>
            <person name="Hostetler J."/>
            <person name="Miller J."/>
            <person name="Hammond M."/>
            <person name="Megy K."/>
            <person name="Lawson D."/>
            <person name="Kodira C."/>
            <person name="Sutton G."/>
            <person name="Meyer J."/>
            <person name="Hill C.A."/>
            <person name="Birren B."/>
            <person name="Nene V."/>
            <person name="Collins F."/>
            <person name="Alarcon-Chaidez F."/>
            <person name="Wikel S."/>
            <person name="Strausberg R."/>
        </authorList>
    </citation>
    <scope>NUCLEOTIDE SEQUENCE [LARGE SCALE GENOMIC DNA]</scope>
    <source>
        <strain evidence="5">Wikel</strain>
        <strain evidence="3">Wikel colony</strain>
    </source>
</reference>
<feature type="region of interest" description="Disordered" evidence="1">
    <location>
        <begin position="408"/>
        <end position="429"/>
    </location>
</feature>
<evidence type="ECO:0000256" key="1">
    <source>
        <dbReference type="SAM" id="MobiDB-lite"/>
    </source>
</evidence>
<dbReference type="PANTHER" id="PTHR10063">
    <property type="entry name" value="TUBERIN"/>
    <property type="match status" value="1"/>
</dbReference>
<dbReference type="EMBL" id="DS907940">
    <property type="protein sequence ID" value="EEC16560.1"/>
    <property type="molecule type" value="Genomic_DNA"/>
</dbReference>
<dbReference type="InterPro" id="IPR024584">
    <property type="entry name" value="Tuberin_N"/>
</dbReference>
<dbReference type="VEuPathDB" id="VectorBase:ISCW012320"/>
<dbReference type="VEuPathDB" id="VectorBase:ISCP_011325"/>
<dbReference type="EMBL" id="ABJB010031509">
    <property type="status" value="NOT_ANNOTATED_CDS"/>
    <property type="molecule type" value="Genomic_DNA"/>
</dbReference>
<dbReference type="EMBL" id="ABJB010282586">
    <property type="status" value="NOT_ANNOTATED_CDS"/>
    <property type="molecule type" value="Genomic_DNA"/>
</dbReference>
<dbReference type="PaxDb" id="6945-B7QCI8"/>
<dbReference type="VEuPathDB" id="VectorBase:ISCI012320"/>
<dbReference type="Proteomes" id="UP000001555">
    <property type="component" value="Unassembled WGS sequence"/>
</dbReference>
<dbReference type="InterPro" id="IPR016024">
    <property type="entry name" value="ARM-type_fold"/>
</dbReference>
<protein>
    <submittedName>
        <fullName evidence="3 4">Tuberin, putative</fullName>
    </submittedName>
</protein>
<keyword evidence="5" id="KW-1185">Reference proteome</keyword>
<dbReference type="EMBL" id="ABJB010228411">
    <property type="status" value="NOT_ANNOTATED_CDS"/>
    <property type="molecule type" value="Genomic_DNA"/>
</dbReference>
<dbReference type="EMBL" id="ABJB010522522">
    <property type="status" value="NOT_ANNOTATED_CDS"/>
    <property type="molecule type" value="Genomic_DNA"/>
</dbReference>
<evidence type="ECO:0000313" key="5">
    <source>
        <dbReference type="Proteomes" id="UP000001555"/>
    </source>
</evidence>
<dbReference type="HOGENOM" id="CLU_639818_0_0_1"/>
<feature type="domain" description="Tuberin N-terminal" evidence="2">
    <location>
        <begin position="57"/>
        <end position="207"/>
    </location>
</feature>
<dbReference type="AlphaFoldDB" id="B7QCI8"/>
<dbReference type="OrthoDB" id="5797019at2759"/>
<gene>
    <name evidence="3" type="ORF">IscW_ISCW012320</name>
</gene>
<proteinExistence type="evidence at protein level"/>
<dbReference type="EMBL" id="ABJB010337814">
    <property type="status" value="NOT_ANNOTATED_CDS"/>
    <property type="molecule type" value="Genomic_DNA"/>
</dbReference>
<organism>
    <name type="scientific">Ixodes scapularis</name>
    <name type="common">Black-legged tick</name>
    <name type="synonym">Deer tick</name>
    <dbReference type="NCBI Taxonomy" id="6945"/>
    <lineage>
        <taxon>Eukaryota</taxon>
        <taxon>Metazoa</taxon>
        <taxon>Ecdysozoa</taxon>
        <taxon>Arthropoda</taxon>
        <taxon>Chelicerata</taxon>
        <taxon>Arachnida</taxon>
        <taxon>Acari</taxon>
        <taxon>Parasitiformes</taxon>
        <taxon>Ixodida</taxon>
        <taxon>Ixodoidea</taxon>
        <taxon>Ixodidae</taxon>
        <taxon>Ixodinae</taxon>
        <taxon>Ixodes</taxon>
    </lineage>
</organism>
<keyword evidence="6" id="KW-1267">Proteomics identification</keyword>
<dbReference type="SUPFAM" id="SSF48371">
    <property type="entry name" value="ARM repeat"/>
    <property type="match status" value="1"/>
</dbReference>
<dbReference type="Pfam" id="PF11864">
    <property type="entry name" value="DUF3384"/>
    <property type="match status" value="2"/>
</dbReference>
<evidence type="ECO:0000313" key="3">
    <source>
        <dbReference type="EMBL" id="EEC16560.1"/>
    </source>
</evidence>
<reference evidence="4" key="2">
    <citation type="submission" date="2020-05" db="UniProtKB">
        <authorList>
            <consortium name="EnsemblMetazoa"/>
        </authorList>
    </citation>
    <scope>IDENTIFICATION</scope>
    <source>
        <strain evidence="4">wikel</strain>
    </source>
</reference>
<dbReference type="EMBL" id="ABJB010406109">
    <property type="status" value="NOT_ANNOTATED_CDS"/>
    <property type="molecule type" value="Genomic_DNA"/>
</dbReference>
<evidence type="ECO:0000259" key="2">
    <source>
        <dbReference type="Pfam" id="PF11864"/>
    </source>
</evidence>
<feature type="domain" description="Tuberin N-terminal" evidence="2">
    <location>
        <begin position="209"/>
        <end position="397"/>
    </location>
</feature>
<dbReference type="GO" id="GO:0005634">
    <property type="term" value="C:nucleus"/>
    <property type="evidence" value="ECO:0007669"/>
    <property type="project" value="InterPro"/>
</dbReference>
<evidence type="ECO:0007829" key="6">
    <source>
        <dbReference type="PeptideAtlas" id="B7QCI8"/>
    </source>
</evidence>